<dbReference type="Pfam" id="PF09684">
    <property type="entry name" value="Tail_P2_I"/>
    <property type="match status" value="1"/>
</dbReference>
<reference evidence="1 2" key="1">
    <citation type="submission" date="2017-04" db="EMBL/GenBank/DDBJ databases">
        <title>Draft genome sequence of Zooshikella ganghwensis VG4 isolated from Red Sea sediments.</title>
        <authorList>
            <person name="Rehman Z."/>
            <person name="Alam I."/>
            <person name="Kamau A."/>
            <person name="Bajic V."/>
            <person name="Leiknes T."/>
        </authorList>
    </citation>
    <scope>NUCLEOTIDE SEQUENCE [LARGE SCALE GENOMIC DNA]</scope>
    <source>
        <strain evidence="1 2">VG4</strain>
    </source>
</reference>
<proteinExistence type="predicted"/>
<name>A0A4P9VKB1_9GAMM</name>
<dbReference type="AlphaFoldDB" id="A0A4P9VKB1"/>
<dbReference type="Proteomes" id="UP000257039">
    <property type="component" value="Unassembled WGS sequence"/>
</dbReference>
<organism evidence="1 2">
    <name type="scientific">Zooshikella ganghwensis</name>
    <dbReference type="NCBI Taxonomy" id="202772"/>
    <lineage>
        <taxon>Bacteria</taxon>
        <taxon>Pseudomonadati</taxon>
        <taxon>Pseudomonadota</taxon>
        <taxon>Gammaproteobacteria</taxon>
        <taxon>Oceanospirillales</taxon>
        <taxon>Zooshikellaceae</taxon>
        <taxon>Zooshikella</taxon>
    </lineage>
</organism>
<evidence type="ECO:0000313" key="2">
    <source>
        <dbReference type="Proteomes" id="UP000257039"/>
    </source>
</evidence>
<keyword evidence="2" id="KW-1185">Reference proteome</keyword>
<gene>
    <name evidence="1" type="ORF">B9G39_01655</name>
</gene>
<dbReference type="EMBL" id="NDXW01000001">
    <property type="protein sequence ID" value="RDH42252.1"/>
    <property type="molecule type" value="Genomic_DNA"/>
</dbReference>
<evidence type="ECO:0000313" key="1">
    <source>
        <dbReference type="EMBL" id="RDH42252.1"/>
    </source>
</evidence>
<sequence length="136" mass="15501">MTNKLLPINSTLKECAQEQVVARLDNVPVGIGLLWNPYECPIKLLPWLAWTLSVDEWDGNWSEDQKRQTVQKSFGVHVKKGTVGSVRRALAAAGYGDAVIIEGLNAQQYNNKIWLYMDWVRLFFNDKQLPHLSGFQ</sequence>
<dbReference type="NCBIfam" id="TIGR01634">
    <property type="entry name" value="tail_P2_I"/>
    <property type="match status" value="1"/>
</dbReference>
<accession>A0A4P9VKB1</accession>
<dbReference type="InterPro" id="IPR006521">
    <property type="entry name" value="Tail_protein_I"/>
</dbReference>
<dbReference type="RefSeq" id="WP_094785784.1">
    <property type="nucleotide sequence ID" value="NZ_NDXW01000001.1"/>
</dbReference>
<protein>
    <submittedName>
        <fullName evidence="1">Phage tail protein I</fullName>
    </submittedName>
</protein>
<comment type="caution">
    <text evidence="1">The sequence shown here is derived from an EMBL/GenBank/DDBJ whole genome shotgun (WGS) entry which is preliminary data.</text>
</comment>